<evidence type="ECO:0000313" key="2">
    <source>
        <dbReference type="Proteomes" id="UP000275137"/>
    </source>
</evidence>
<reference evidence="1 2" key="1">
    <citation type="submission" date="2018-10" db="EMBL/GenBank/DDBJ databases">
        <authorList>
            <person name="Chen W.-M."/>
        </authorList>
    </citation>
    <scope>NUCLEOTIDE SEQUENCE [LARGE SCALE GENOMIC DNA]</scope>
    <source>
        <strain evidence="1 2">H-5</strain>
    </source>
</reference>
<dbReference type="AlphaFoldDB" id="A0A3N0V006"/>
<dbReference type="EMBL" id="RJVP01000004">
    <property type="protein sequence ID" value="ROH85874.1"/>
    <property type="molecule type" value="Genomic_DNA"/>
</dbReference>
<sequence>MMEAAGAHQHTADKPAEMPCCDEQQSVQHQCASCGWCMITLSMIQLQAFDARLAAMPADRHAVSADTFTTLNHPPAIKPPINA</sequence>
<protein>
    <submittedName>
        <fullName evidence="1">Uncharacterized protein</fullName>
    </submittedName>
</protein>
<gene>
    <name evidence="1" type="ORF">ED236_09075</name>
</gene>
<accession>A0A3N0V006</accession>
<keyword evidence="2" id="KW-1185">Reference proteome</keyword>
<dbReference type="Proteomes" id="UP000275137">
    <property type="component" value="Unassembled WGS sequence"/>
</dbReference>
<proteinExistence type="predicted"/>
<evidence type="ECO:0000313" key="1">
    <source>
        <dbReference type="EMBL" id="ROH85874.1"/>
    </source>
</evidence>
<name>A0A3N0V006_9PROT</name>
<comment type="caution">
    <text evidence="1">The sequence shown here is derived from an EMBL/GenBank/DDBJ whole genome shotgun (WGS) entry which is preliminary data.</text>
</comment>
<organism evidence="1 2">
    <name type="scientific">Pseudomethylobacillus aquaticus</name>
    <dbReference type="NCBI Taxonomy" id="2676064"/>
    <lineage>
        <taxon>Bacteria</taxon>
        <taxon>Pseudomonadati</taxon>
        <taxon>Pseudomonadota</taxon>
        <taxon>Betaproteobacteria</taxon>
        <taxon>Nitrosomonadales</taxon>
        <taxon>Methylophilaceae</taxon>
        <taxon>Pseudomethylobacillus</taxon>
    </lineage>
</organism>